<evidence type="ECO:0000256" key="2">
    <source>
        <dbReference type="SAM" id="SignalP"/>
    </source>
</evidence>
<feature type="compositionally biased region" description="Basic and acidic residues" evidence="1">
    <location>
        <begin position="46"/>
        <end position="64"/>
    </location>
</feature>
<gene>
    <name evidence="3" type="ordered locus">SL003B_4300</name>
</gene>
<dbReference type="AlphaFoldDB" id="F2IVJ9"/>
<dbReference type="PATRIC" id="fig|991905.3.peg.4434"/>
<feature type="signal peptide" evidence="2">
    <location>
        <begin position="1"/>
        <end position="24"/>
    </location>
</feature>
<organism evidence="3 4">
    <name type="scientific">Polymorphum gilvum (strain LMG 25793 / CGMCC 1.9160 / SL003B-26A1)</name>
    <dbReference type="NCBI Taxonomy" id="991905"/>
    <lineage>
        <taxon>Bacteria</taxon>
        <taxon>Pseudomonadati</taxon>
        <taxon>Pseudomonadota</taxon>
        <taxon>Alphaproteobacteria</taxon>
        <taxon>Rhodobacterales</taxon>
        <taxon>Paracoccaceae</taxon>
        <taxon>Polymorphum</taxon>
    </lineage>
</organism>
<proteinExistence type="predicted"/>
<dbReference type="RefSeq" id="WP_013655015.1">
    <property type="nucleotide sequence ID" value="NC_015259.1"/>
</dbReference>
<dbReference type="EMBL" id="CP002568">
    <property type="protein sequence ID" value="ADZ72717.1"/>
    <property type="molecule type" value="Genomic_DNA"/>
</dbReference>
<feature type="chain" id="PRO_5003278728" evidence="2">
    <location>
        <begin position="25"/>
        <end position="103"/>
    </location>
</feature>
<feature type="region of interest" description="Disordered" evidence="1">
    <location>
        <begin position="24"/>
        <end position="103"/>
    </location>
</feature>
<reference evidence="3 4" key="1">
    <citation type="journal article" date="2011" name="J. Bacteriol.">
        <title>Complete genome sequence of Polymorphum gilvum SL003B-26A1T, a crude oil-degrading bacterium from oil-polluted saline soil.</title>
        <authorList>
            <person name="Li S.G."/>
            <person name="Tang Y.Q."/>
            <person name="Nie Y."/>
            <person name="Cai M."/>
            <person name="Wu X.L."/>
        </authorList>
    </citation>
    <scope>NUCLEOTIDE SEQUENCE [LARGE SCALE GENOMIC DNA]</scope>
    <source>
        <strain evidence="4">LMG 25793 / CGMCC 1.9160 / SL003B-26A1</strain>
    </source>
</reference>
<protein>
    <submittedName>
        <fullName evidence="3">Uncharacterized protein</fullName>
    </submittedName>
</protein>
<dbReference type="KEGG" id="pgv:SL003B_4300"/>
<evidence type="ECO:0000313" key="3">
    <source>
        <dbReference type="EMBL" id="ADZ72717.1"/>
    </source>
</evidence>
<dbReference type="HOGENOM" id="CLU_2261162_0_0_5"/>
<keyword evidence="2" id="KW-0732">Signal</keyword>
<keyword evidence="4" id="KW-1185">Reference proteome</keyword>
<accession>F2IVJ9</accession>
<evidence type="ECO:0000256" key="1">
    <source>
        <dbReference type="SAM" id="MobiDB-lite"/>
    </source>
</evidence>
<name>F2IVJ9_POLGS</name>
<evidence type="ECO:0000313" key="4">
    <source>
        <dbReference type="Proteomes" id="UP000008130"/>
    </source>
</evidence>
<sequence>MTKVSPKAVVGLLVAGLIATPAGADSVYRNDPAGAPYVEGAPAQQRHYDRRDVRPGYRPGERPGYRPGEFPGYRPGTAYPYGGRSPSVACPPDQGDCVRDNRR</sequence>
<dbReference type="Proteomes" id="UP000008130">
    <property type="component" value="Chromosome"/>
</dbReference>